<keyword evidence="16" id="KW-0333">Golgi apparatus</keyword>
<evidence type="ECO:0000256" key="16">
    <source>
        <dbReference type="RuleBase" id="RU363127"/>
    </source>
</evidence>
<evidence type="ECO:0000256" key="7">
    <source>
        <dbReference type="ARBA" id="ARBA00022968"/>
    </source>
</evidence>
<dbReference type="GO" id="GO:0015018">
    <property type="term" value="F:galactosylgalactosylxylosylprotein 3-beta-glucuronosyltransferase activity"/>
    <property type="evidence" value="ECO:0007669"/>
    <property type="project" value="UniProtKB-UniRule"/>
</dbReference>
<feature type="coiled-coil region" evidence="17">
    <location>
        <begin position="36"/>
        <end position="87"/>
    </location>
</feature>
<evidence type="ECO:0000256" key="4">
    <source>
        <dbReference type="ARBA" id="ARBA00022679"/>
    </source>
</evidence>
<dbReference type="UniPathway" id="UPA00378"/>
<dbReference type="PANTHER" id="PTHR10896">
    <property type="entry name" value="GALACTOSYLGALACTOSYLXYLOSYLPROTEIN 3-BETA-GLUCURONOSYLTRANSFERASE BETA-1,3-GLUCURONYLTRANSFERASE"/>
    <property type="match status" value="1"/>
</dbReference>
<evidence type="ECO:0000256" key="5">
    <source>
        <dbReference type="ARBA" id="ARBA00022692"/>
    </source>
</evidence>
<dbReference type="PANTHER" id="PTHR10896:SF65">
    <property type="entry name" value="GALACTOSYLGALACTOSYLXYLOSYLPROTEIN 3-BETA-GLUCURONOSYLTRANSFERASE 3"/>
    <property type="match status" value="1"/>
</dbReference>
<dbReference type="SUPFAM" id="SSF53448">
    <property type="entry name" value="Nucleotide-diphospho-sugar transferases"/>
    <property type="match status" value="1"/>
</dbReference>
<reference evidence="18" key="1">
    <citation type="submission" date="2020-09" db="EMBL/GenBank/DDBJ databases">
        <authorList>
            <person name="Kikuchi T."/>
        </authorList>
    </citation>
    <scope>NUCLEOTIDE SEQUENCE</scope>
    <source>
        <strain evidence="18">SH1</strain>
    </source>
</reference>
<accession>A0A811K8J9</accession>
<dbReference type="GO" id="GO:0000139">
    <property type="term" value="C:Golgi membrane"/>
    <property type="evidence" value="ECO:0007669"/>
    <property type="project" value="UniProtKB-SubCell"/>
</dbReference>
<dbReference type="EMBL" id="CAJFDH010000002">
    <property type="protein sequence ID" value="CAD5211632.1"/>
    <property type="molecule type" value="Genomic_DNA"/>
</dbReference>
<dbReference type="Proteomes" id="UP000614601">
    <property type="component" value="Unassembled WGS sequence"/>
</dbReference>
<dbReference type="EC" id="2.4.1.135" evidence="3 16"/>
<dbReference type="AlphaFoldDB" id="A0A811K8J9"/>
<name>A0A811K8J9_9BILA</name>
<dbReference type="CDD" id="cd00218">
    <property type="entry name" value="GlcAT-I"/>
    <property type="match status" value="1"/>
</dbReference>
<evidence type="ECO:0000256" key="9">
    <source>
        <dbReference type="ARBA" id="ARBA00023136"/>
    </source>
</evidence>
<dbReference type="InterPro" id="IPR005027">
    <property type="entry name" value="Glyco_trans_43"/>
</dbReference>
<evidence type="ECO:0000256" key="1">
    <source>
        <dbReference type="ARBA" id="ARBA00004606"/>
    </source>
</evidence>
<dbReference type="Proteomes" id="UP000783686">
    <property type="component" value="Unassembled WGS sequence"/>
</dbReference>
<feature type="site" description="Interaction with galactose moiety of substrate glycoprotein" evidence="15">
    <location>
        <position position="326"/>
    </location>
</feature>
<comment type="pathway">
    <text evidence="16">Protein modification; protein glycosylation.</text>
</comment>
<evidence type="ECO:0000256" key="6">
    <source>
        <dbReference type="ARBA" id="ARBA00022723"/>
    </source>
</evidence>
<evidence type="ECO:0000256" key="13">
    <source>
        <dbReference type="PIRSR" id="PIRSR605027-1"/>
    </source>
</evidence>
<dbReference type="GO" id="GO:0046872">
    <property type="term" value="F:metal ion binding"/>
    <property type="evidence" value="ECO:0007669"/>
    <property type="project" value="UniProtKB-KW"/>
</dbReference>
<comment type="cofactor">
    <cofactor evidence="14 16">
        <name>Mn(2+)</name>
        <dbReference type="ChEBI" id="CHEBI:29035"/>
    </cofactor>
</comment>
<evidence type="ECO:0000256" key="10">
    <source>
        <dbReference type="ARBA" id="ARBA00023180"/>
    </source>
</evidence>
<keyword evidence="8 16" id="KW-1133">Transmembrane helix</keyword>
<evidence type="ECO:0000256" key="11">
    <source>
        <dbReference type="ARBA" id="ARBA00023211"/>
    </source>
</evidence>
<evidence type="ECO:0000256" key="14">
    <source>
        <dbReference type="PIRSR" id="PIRSR605027-3"/>
    </source>
</evidence>
<comment type="similarity">
    <text evidence="2 16">Belongs to the glycosyltransferase 43 family.</text>
</comment>
<keyword evidence="4 16" id="KW-0808">Transferase</keyword>
<organism evidence="18 19">
    <name type="scientific">Bursaphelenchus okinawaensis</name>
    <dbReference type="NCBI Taxonomy" id="465554"/>
    <lineage>
        <taxon>Eukaryota</taxon>
        <taxon>Metazoa</taxon>
        <taxon>Ecdysozoa</taxon>
        <taxon>Nematoda</taxon>
        <taxon>Chromadorea</taxon>
        <taxon>Rhabditida</taxon>
        <taxon>Tylenchina</taxon>
        <taxon>Tylenchomorpha</taxon>
        <taxon>Aphelenchoidea</taxon>
        <taxon>Aphelenchoididae</taxon>
        <taxon>Bursaphelenchus</taxon>
    </lineage>
</organism>
<dbReference type="OrthoDB" id="675023at2759"/>
<sequence length="346" mass="40292">MTHPNYYVKVLIAVGLFLAGQTLMSWRSFLQMSESKMTVEAEVQMLSRKKDNLLERIHELERDKHRLEIQEDKLDLQVRDLQDMNRERLHLPFIFFITPTKRTPTQKADLTRLLHTLSFIPNLIWIIVEDSAQTSPLLDDMLKDSKVKVVHLNSETPENMRLSEKDPNWKKPRGVVQRNTALDWIRTNYMSLRKGVVYFGDDDNVYSWELFEEIRKVSLVGVWPVGLVGSQLVETAIIENGRIKGFNSIWRNDRPFPIDMAGFAVNITLLLDFPKAEFSFDVPRGFQESHFLSGLNLTRASLEPLAEYCTKVLVWHTRTEKTKLSNNDWKRFASHNLTDLEKSAVF</sequence>
<evidence type="ECO:0000256" key="3">
    <source>
        <dbReference type="ARBA" id="ARBA00012641"/>
    </source>
</evidence>
<evidence type="ECO:0000256" key="17">
    <source>
        <dbReference type="SAM" id="Coils"/>
    </source>
</evidence>
<evidence type="ECO:0000313" key="19">
    <source>
        <dbReference type="Proteomes" id="UP000614601"/>
    </source>
</evidence>
<keyword evidence="6 14" id="KW-0479">Metal-binding</keyword>
<comment type="subcellular location">
    <subcellularLocation>
        <location evidence="16">Golgi apparatus membrane</location>
        <topology evidence="16">Single-pass type II membrane protein</topology>
    </subcellularLocation>
    <subcellularLocation>
        <location evidence="1">Membrane</location>
        <topology evidence="1">Single-pass type II membrane protein</topology>
    </subcellularLocation>
</comment>
<feature type="site" description="Interaction with galactose moiety of substrate glycoprotein" evidence="15">
    <location>
        <position position="234"/>
    </location>
</feature>
<feature type="binding site" evidence="14">
    <location>
        <position position="203"/>
    </location>
    <ligand>
        <name>Mn(2+)</name>
        <dbReference type="ChEBI" id="CHEBI:29035"/>
    </ligand>
</feature>
<keyword evidence="17" id="KW-0175">Coiled coil</keyword>
<evidence type="ECO:0000256" key="12">
    <source>
        <dbReference type="ARBA" id="ARBA00047979"/>
    </source>
</evidence>
<feature type="active site" description="Proton donor/acceptor" evidence="13">
    <location>
        <position position="288"/>
    </location>
</feature>
<keyword evidence="9 16" id="KW-0472">Membrane</keyword>
<protein>
    <recommendedName>
        <fullName evidence="3 16">Galactosylgalactosylxylosylprotein 3-beta-glucuronosyltransferase</fullName>
        <ecNumber evidence="3 16">2.4.1.135</ecNumber>
    </recommendedName>
</protein>
<dbReference type="FunFam" id="3.90.550.10:FF:000044">
    <property type="entry name" value="Galactosylgalactosylxylosylprotein 3-beta-glucuronosyltransferase"/>
    <property type="match status" value="1"/>
</dbReference>
<evidence type="ECO:0000313" key="18">
    <source>
        <dbReference type="EMBL" id="CAD5211632.1"/>
    </source>
</evidence>
<dbReference type="InterPro" id="IPR029044">
    <property type="entry name" value="Nucleotide-diphossugar_trans"/>
</dbReference>
<dbReference type="Pfam" id="PF03360">
    <property type="entry name" value="Glyco_transf_43"/>
    <property type="match status" value="1"/>
</dbReference>
<keyword evidence="10" id="KW-0325">Glycoprotein</keyword>
<evidence type="ECO:0000256" key="2">
    <source>
        <dbReference type="ARBA" id="ARBA00007706"/>
    </source>
</evidence>
<keyword evidence="7 16" id="KW-0735">Signal-anchor</keyword>
<dbReference type="EMBL" id="CAJFCW020000002">
    <property type="protein sequence ID" value="CAG9093963.1"/>
    <property type="molecule type" value="Genomic_DNA"/>
</dbReference>
<evidence type="ECO:0000256" key="15">
    <source>
        <dbReference type="PIRSR" id="PIRSR605027-4"/>
    </source>
</evidence>
<dbReference type="GO" id="GO:0005975">
    <property type="term" value="P:carbohydrate metabolic process"/>
    <property type="evidence" value="ECO:0007669"/>
    <property type="project" value="TreeGrafter"/>
</dbReference>
<keyword evidence="5 16" id="KW-0812">Transmembrane</keyword>
<keyword evidence="11 14" id="KW-0464">Manganese</keyword>
<feature type="transmembrane region" description="Helical" evidence="16">
    <location>
        <begin position="6"/>
        <end position="26"/>
    </location>
</feature>
<comment type="catalytic activity">
    <reaction evidence="12 16">
        <text>3-O-(beta-D-galactosyl-(1-&gt;3)-beta-D-galactosyl-(1-&gt;4)-beta-D-xylosyl)-L-seryl-[protein] + UDP-alpha-D-glucuronate = 3-O-(beta-D-GlcA-(1-&gt;3)-beta-D-Gal-(1-&gt;3)-beta-D-Gal-(1-&gt;4)-beta-D-Xyl)-L-seryl-[protein] + UDP + H(+)</text>
        <dbReference type="Rhea" id="RHEA:24168"/>
        <dbReference type="Rhea" id="RHEA-COMP:12571"/>
        <dbReference type="Rhea" id="RHEA-COMP:12573"/>
        <dbReference type="ChEBI" id="CHEBI:15378"/>
        <dbReference type="ChEBI" id="CHEBI:58052"/>
        <dbReference type="ChEBI" id="CHEBI:58223"/>
        <dbReference type="ChEBI" id="CHEBI:132090"/>
        <dbReference type="ChEBI" id="CHEBI:132093"/>
        <dbReference type="EC" id="2.4.1.135"/>
    </reaction>
</comment>
<evidence type="ECO:0000256" key="8">
    <source>
        <dbReference type="ARBA" id="ARBA00022989"/>
    </source>
</evidence>
<keyword evidence="19" id="KW-1185">Reference proteome</keyword>
<dbReference type="Gene3D" id="3.90.550.10">
    <property type="entry name" value="Spore Coat Polysaccharide Biosynthesis Protein SpsA, Chain A"/>
    <property type="match status" value="1"/>
</dbReference>
<proteinExistence type="inferred from homology"/>
<dbReference type="GO" id="GO:0050650">
    <property type="term" value="P:chondroitin sulfate proteoglycan biosynthetic process"/>
    <property type="evidence" value="ECO:0007669"/>
    <property type="project" value="TreeGrafter"/>
</dbReference>
<gene>
    <name evidence="18" type="ORF">BOKJ2_LOCUS3791</name>
</gene>
<comment type="caution">
    <text evidence="18">The sequence shown here is derived from an EMBL/GenBank/DDBJ whole genome shotgun (WGS) entry which is preliminary data.</text>
</comment>